<dbReference type="PANTHER" id="PTHR34203:SF15">
    <property type="entry name" value="SLL1173 PROTEIN"/>
    <property type="match status" value="1"/>
</dbReference>
<dbReference type="EMBL" id="HBGY01030885">
    <property type="protein sequence ID" value="CAD9608765.1"/>
    <property type="molecule type" value="Transcribed_RNA"/>
</dbReference>
<evidence type="ECO:0000259" key="2">
    <source>
        <dbReference type="Pfam" id="PF05050"/>
    </source>
</evidence>
<organism evidence="3">
    <name type="scientific">Leptocylindrus danicus</name>
    <dbReference type="NCBI Taxonomy" id="163516"/>
    <lineage>
        <taxon>Eukaryota</taxon>
        <taxon>Sar</taxon>
        <taxon>Stramenopiles</taxon>
        <taxon>Ochrophyta</taxon>
        <taxon>Bacillariophyta</taxon>
        <taxon>Coscinodiscophyceae</taxon>
        <taxon>Chaetocerotophycidae</taxon>
        <taxon>Leptocylindrales</taxon>
        <taxon>Leptocylindraceae</taxon>
        <taxon>Leptocylindrus</taxon>
    </lineage>
</organism>
<dbReference type="PANTHER" id="PTHR34203">
    <property type="entry name" value="METHYLTRANSFERASE, FKBM FAMILY PROTEIN"/>
    <property type="match status" value="1"/>
</dbReference>
<dbReference type="InterPro" id="IPR006342">
    <property type="entry name" value="FkbM_mtfrase"/>
</dbReference>
<dbReference type="AlphaFoldDB" id="A0A7S2PPD5"/>
<reference evidence="3" key="1">
    <citation type="submission" date="2021-01" db="EMBL/GenBank/DDBJ databases">
        <authorList>
            <person name="Corre E."/>
            <person name="Pelletier E."/>
            <person name="Niang G."/>
            <person name="Scheremetjew M."/>
            <person name="Finn R."/>
            <person name="Kale V."/>
            <person name="Holt S."/>
            <person name="Cochrane G."/>
            <person name="Meng A."/>
            <person name="Brown T."/>
            <person name="Cohen L."/>
        </authorList>
    </citation>
    <scope>NUCLEOTIDE SEQUENCE</scope>
    <source>
        <strain evidence="3">B650</strain>
    </source>
</reference>
<dbReference type="InterPro" id="IPR052514">
    <property type="entry name" value="SAM-dependent_MTase"/>
</dbReference>
<keyword evidence="1" id="KW-1133">Transmembrane helix</keyword>
<evidence type="ECO:0000256" key="1">
    <source>
        <dbReference type="SAM" id="Phobius"/>
    </source>
</evidence>
<sequence>MQIRRLQKGEKSACGSAPVTNLSLLLAVGIGIFGLLQFGHQVYKLNTIQEVNTAVDKQQHESTQLLHLQQADATQKLPRCTEDQLRTIGNHLPADKCHMHPWMQRCSFTQATNCPEQTWIEQFYANESMKKGAASASNISFVGISIGCNKGFDAIATMRMGSWNKRFDKVSWGEALQADGVDIDAAVCKQDGNDQAQLQDDVKVRSGSEMHCVEPMPMTHAVLQQAANSLGLVDDGFRVANYAISKTSGTALFPTANLGNKSGEDYQRVKVGTENKGLDSCAKLSVERQKEACQEVAILSLDEYVSKHVASQGPIHMLSIDVEGYDFDVMLGGREALKRTHYVEFEYNWMGSWRHQHLEETIQMLDEDGFTCYWAGKDKLWRITDCWKDYYDKHNWSNVACVSRSQVELASRMENLFLQTLKG</sequence>
<proteinExistence type="predicted"/>
<dbReference type="NCBIfam" id="TIGR01444">
    <property type="entry name" value="fkbM_fam"/>
    <property type="match status" value="1"/>
</dbReference>
<name>A0A7S2PPD5_9STRA</name>
<dbReference type="InterPro" id="IPR029063">
    <property type="entry name" value="SAM-dependent_MTases_sf"/>
</dbReference>
<protein>
    <recommendedName>
        <fullName evidence="2">Methyltransferase FkbM domain-containing protein</fullName>
    </recommendedName>
</protein>
<keyword evidence="1" id="KW-0472">Membrane</keyword>
<dbReference type="Gene3D" id="3.40.50.150">
    <property type="entry name" value="Vaccinia Virus protein VP39"/>
    <property type="match status" value="1"/>
</dbReference>
<gene>
    <name evidence="3" type="ORF">LDAN0321_LOCUS19227</name>
</gene>
<accession>A0A7S2PPD5</accession>
<keyword evidence="1" id="KW-0812">Transmembrane</keyword>
<feature type="domain" description="Methyltransferase FkbM" evidence="2">
    <location>
        <begin position="205"/>
        <end position="369"/>
    </location>
</feature>
<evidence type="ECO:0000313" key="3">
    <source>
        <dbReference type="EMBL" id="CAD9608765.1"/>
    </source>
</evidence>
<dbReference type="SUPFAM" id="SSF53335">
    <property type="entry name" value="S-adenosyl-L-methionine-dependent methyltransferases"/>
    <property type="match status" value="1"/>
</dbReference>
<dbReference type="Pfam" id="PF05050">
    <property type="entry name" value="Methyltransf_21"/>
    <property type="match status" value="1"/>
</dbReference>
<feature type="transmembrane region" description="Helical" evidence="1">
    <location>
        <begin position="21"/>
        <end position="39"/>
    </location>
</feature>